<evidence type="ECO:0000256" key="4">
    <source>
        <dbReference type="PROSITE-ProRule" id="PRU00042"/>
    </source>
</evidence>
<evidence type="ECO:0000256" key="2">
    <source>
        <dbReference type="ARBA" id="ARBA00022771"/>
    </source>
</evidence>
<feature type="domain" description="C2H2-type" evidence="6">
    <location>
        <begin position="163"/>
        <end position="186"/>
    </location>
</feature>
<sequence length="797" mass="88261">MDFDITEYRDMITRQQTVLFGNGPITDYSSNKPFFNTTIQCSVNNKQKCLHTASCNCAKCTKTVAIEQTSKPQVNIASFQCDLCMKKFTRRDHMNRHKRLHIDQKPFTCDICLNKFSRKEHVRRHQLQHTGEKPYKCDTCQRSFTRKEHLKIHQRTHTGETPFKCEICGIVFTRNAALTAHRKTHTVNAIGMHPTGTNAVPVLPSCSKAFQNSGLAINSKISTANSIDNNGIHVQPNNTIAFPPLPGCSKTFQKVGVHQKSIRKFFQKLPEGEFDCYDLFKGSQTEKIQNSQSSDFNLNHNSISYQQVYPNTSYLSCLNQVVVSNNNQGHLDGQKSIADGLHVTSNSDQGHIDGQKSIADGHQVAANNDQGHLDGQKSIAVGHHVAANNDQGHLDGQKSIAVGHLAVVNNDQGHLDGQKSIADGHLAVVNNDQEHLDGRKLIVDGCHFAANNDQRHLDGQKSIADGHNGSSNNDRDHIDMIPESIADGCHNASNNDNEYTNNQDGCYSRNMQDEATLDAECPKGICVNGNNVKLKDEKRDLLCTCDGNNQGLIAVKEEQHKGYNTNSEFITFDPTNIVKRENCSDGKPVIPGWHAHLQVDDEGCQKKSPTNQVSGDSSPRDDMDEEESSDDYTCGTSEDSIIHTVAENGDCASVNHSEGLLNTVDGKHDTNVSPKAGIPDTVKNDMKVDDSIAQHEKTEDIASDTDVSIVCSVDDDPPHKEGNNKDSTPSVHEHPNTSPTQESLFACAACKIYYDSSVLYIMHRGFHERQGEFECSVCHHKCQDSVEFNFHITKHPM</sequence>
<dbReference type="PANTHER" id="PTHR23235:SF120">
    <property type="entry name" value="KRUPPEL-LIKE FACTOR 15"/>
    <property type="match status" value="1"/>
</dbReference>
<proteinExistence type="predicted"/>
<evidence type="ECO:0000256" key="1">
    <source>
        <dbReference type="ARBA" id="ARBA00022723"/>
    </source>
</evidence>
<dbReference type="SUPFAM" id="SSF57667">
    <property type="entry name" value="beta-beta-alpha zinc fingers"/>
    <property type="match status" value="2"/>
</dbReference>
<feature type="region of interest" description="Disordered" evidence="5">
    <location>
        <begin position="600"/>
        <end position="636"/>
    </location>
</feature>
<keyword evidence="2 4" id="KW-0863">Zinc-finger</keyword>
<keyword evidence="7" id="KW-1185">Reference proteome</keyword>
<reference evidence="8" key="1">
    <citation type="submission" date="2025-08" db="UniProtKB">
        <authorList>
            <consortium name="RefSeq"/>
        </authorList>
    </citation>
    <scope>IDENTIFICATION</scope>
    <source>
        <tissue evidence="8">Testes</tissue>
    </source>
</reference>
<dbReference type="PROSITE" id="PS00028">
    <property type="entry name" value="ZINC_FINGER_C2H2_1"/>
    <property type="match status" value="5"/>
</dbReference>
<feature type="domain" description="C2H2-type" evidence="6">
    <location>
        <begin position="79"/>
        <end position="106"/>
    </location>
</feature>
<organism evidence="7 8">
    <name type="scientific">Saccoglossus kowalevskii</name>
    <name type="common">Acorn worm</name>
    <dbReference type="NCBI Taxonomy" id="10224"/>
    <lineage>
        <taxon>Eukaryota</taxon>
        <taxon>Metazoa</taxon>
        <taxon>Hemichordata</taxon>
        <taxon>Enteropneusta</taxon>
        <taxon>Harrimaniidae</taxon>
        <taxon>Saccoglossus</taxon>
    </lineage>
</organism>
<evidence type="ECO:0000313" key="7">
    <source>
        <dbReference type="Proteomes" id="UP000694865"/>
    </source>
</evidence>
<dbReference type="InterPro" id="IPR036236">
    <property type="entry name" value="Znf_C2H2_sf"/>
</dbReference>
<dbReference type="PANTHER" id="PTHR23235">
    <property type="entry name" value="KRUEPPEL-LIKE TRANSCRIPTION FACTOR"/>
    <property type="match status" value="1"/>
</dbReference>
<dbReference type="Pfam" id="PF00096">
    <property type="entry name" value="zf-C2H2"/>
    <property type="match status" value="2"/>
</dbReference>
<accession>A0ABM0LYU8</accession>
<name>A0ABM0LYU8_SACKO</name>
<dbReference type="SMART" id="SM00355">
    <property type="entry name" value="ZnF_C2H2"/>
    <property type="match status" value="6"/>
</dbReference>
<dbReference type="Proteomes" id="UP000694865">
    <property type="component" value="Unplaced"/>
</dbReference>
<dbReference type="InterPro" id="IPR013087">
    <property type="entry name" value="Znf_C2H2_type"/>
</dbReference>
<dbReference type="RefSeq" id="XP_006812939.1">
    <property type="nucleotide sequence ID" value="XM_006812876.1"/>
</dbReference>
<keyword evidence="3" id="KW-0862">Zinc</keyword>
<evidence type="ECO:0000256" key="3">
    <source>
        <dbReference type="ARBA" id="ARBA00022833"/>
    </source>
</evidence>
<dbReference type="GeneID" id="102807242"/>
<protein>
    <submittedName>
        <fullName evidence="8">Dentin sialophosphoprotein-like</fullName>
    </submittedName>
</protein>
<feature type="compositionally biased region" description="Polar residues" evidence="5">
    <location>
        <begin position="725"/>
        <end position="739"/>
    </location>
</feature>
<dbReference type="Gene3D" id="3.30.160.60">
    <property type="entry name" value="Classic Zinc Finger"/>
    <property type="match status" value="4"/>
</dbReference>
<feature type="region of interest" description="Disordered" evidence="5">
    <location>
        <begin position="664"/>
        <end position="683"/>
    </location>
</feature>
<keyword evidence="1" id="KW-0479">Metal-binding</keyword>
<evidence type="ECO:0000313" key="8">
    <source>
        <dbReference type="RefSeq" id="XP_006812939.1"/>
    </source>
</evidence>
<feature type="domain" description="C2H2-type" evidence="6">
    <location>
        <begin position="135"/>
        <end position="162"/>
    </location>
</feature>
<feature type="domain" description="C2H2-type" evidence="6">
    <location>
        <begin position="107"/>
        <end position="134"/>
    </location>
</feature>
<feature type="region of interest" description="Disordered" evidence="5">
    <location>
        <begin position="712"/>
        <end position="739"/>
    </location>
</feature>
<evidence type="ECO:0000259" key="6">
    <source>
        <dbReference type="PROSITE" id="PS50157"/>
    </source>
</evidence>
<gene>
    <name evidence="8" type="primary">LOC102807242</name>
</gene>
<evidence type="ECO:0000256" key="5">
    <source>
        <dbReference type="SAM" id="MobiDB-lite"/>
    </source>
</evidence>
<dbReference type="PROSITE" id="PS50157">
    <property type="entry name" value="ZINC_FINGER_C2H2_2"/>
    <property type="match status" value="4"/>
</dbReference>